<dbReference type="GO" id="GO:0015250">
    <property type="term" value="F:water channel activity"/>
    <property type="evidence" value="ECO:0007669"/>
    <property type="project" value="TreeGrafter"/>
</dbReference>
<comment type="similarity">
    <text evidence="2 9">Belongs to the MIP/aquaporin (TC 1.A.8) family.</text>
</comment>
<dbReference type="OrthoDB" id="3222at2759"/>
<reference evidence="12" key="2">
    <citation type="submission" date="2015-01" db="EMBL/GenBank/DDBJ databases">
        <title>Evolutionary Origins and Diversification of the Mycorrhizal Mutualists.</title>
        <authorList>
            <consortium name="DOE Joint Genome Institute"/>
            <consortium name="Mycorrhizal Genomics Consortium"/>
            <person name="Kohler A."/>
            <person name="Kuo A."/>
            <person name="Nagy L.G."/>
            <person name="Floudas D."/>
            <person name="Copeland A."/>
            <person name="Barry K.W."/>
            <person name="Cichocki N."/>
            <person name="Veneault-Fourrey C."/>
            <person name="LaButti K."/>
            <person name="Lindquist E.A."/>
            <person name="Lipzen A."/>
            <person name="Lundell T."/>
            <person name="Morin E."/>
            <person name="Murat C."/>
            <person name="Riley R."/>
            <person name="Ohm R."/>
            <person name="Sun H."/>
            <person name="Tunlid A."/>
            <person name="Henrissat B."/>
            <person name="Grigoriev I.V."/>
            <person name="Hibbett D.S."/>
            <person name="Martin F."/>
        </authorList>
    </citation>
    <scope>NUCLEOTIDE SEQUENCE [LARGE SCALE GENOMIC DNA]</scope>
    <source>
        <strain evidence="12">LaAM-08-1</strain>
    </source>
</reference>
<evidence type="ECO:0000256" key="4">
    <source>
        <dbReference type="ARBA" id="ARBA00022692"/>
    </source>
</evidence>
<feature type="transmembrane region" description="Helical" evidence="10">
    <location>
        <begin position="92"/>
        <end position="112"/>
    </location>
</feature>
<evidence type="ECO:0000256" key="7">
    <source>
        <dbReference type="ARBA" id="ARBA00023136"/>
    </source>
</evidence>
<comment type="subcellular location">
    <subcellularLocation>
        <location evidence="1">Membrane</location>
        <topology evidence="1">Multi-pass membrane protein</topology>
    </subcellularLocation>
</comment>
<keyword evidence="12" id="KW-1185">Reference proteome</keyword>
<dbReference type="NCBIfam" id="TIGR00861">
    <property type="entry name" value="MIP"/>
    <property type="match status" value="1"/>
</dbReference>
<evidence type="ECO:0000313" key="12">
    <source>
        <dbReference type="Proteomes" id="UP000054477"/>
    </source>
</evidence>
<evidence type="ECO:0000256" key="3">
    <source>
        <dbReference type="ARBA" id="ARBA00022448"/>
    </source>
</evidence>
<organism evidence="11 12">
    <name type="scientific">Laccaria amethystina LaAM-08-1</name>
    <dbReference type="NCBI Taxonomy" id="1095629"/>
    <lineage>
        <taxon>Eukaryota</taxon>
        <taxon>Fungi</taxon>
        <taxon>Dikarya</taxon>
        <taxon>Basidiomycota</taxon>
        <taxon>Agaricomycotina</taxon>
        <taxon>Agaricomycetes</taxon>
        <taxon>Agaricomycetidae</taxon>
        <taxon>Agaricales</taxon>
        <taxon>Agaricineae</taxon>
        <taxon>Hydnangiaceae</taxon>
        <taxon>Laccaria</taxon>
    </lineage>
</organism>
<feature type="transmembrane region" description="Helical" evidence="10">
    <location>
        <begin position="20"/>
        <end position="38"/>
    </location>
</feature>
<dbReference type="CDD" id="cd00333">
    <property type="entry name" value="MIP"/>
    <property type="match status" value="1"/>
</dbReference>
<reference evidence="11 12" key="1">
    <citation type="submission" date="2014-04" db="EMBL/GenBank/DDBJ databases">
        <authorList>
            <consortium name="DOE Joint Genome Institute"/>
            <person name="Kuo A."/>
            <person name="Kohler A."/>
            <person name="Nagy L.G."/>
            <person name="Floudas D."/>
            <person name="Copeland A."/>
            <person name="Barry K.W."/>
            <person name="Cichocki N."/>
            <person name="Veneault-Fourrey C."/>
            <person name="LaButti K."/>
            <person name="Lindquist E.A."/>
            <person name="Lipzen A."/>
            <person name="Lundell T."/>
            <person name="Morin E."/>
            <person name="Murat C."/>
            <person name="Sun H."/>
            <person name="Tunlid A."/>
            <person name="Henrissat B."/>
            <person name="Grigoriev I.V."/>
            <person name="Hibbett D.S."/>
            <person name="Martin F."/>
            <person name="Nordberg H.P."/>
            <person name="Cantor M.N."/>
            <person name="Hua S.X."/>
        </authorList>
    </citation>
    <scope>NUCLEOTIDE SEQUENCE [LARGE SCALE GENOMIC DNA]</scope>
    <source>
        <strain evidence="11 12">LaAM-08-1</strain>
    </source>
</reference>
<keyword evidence="5" id="KW-0677">Repeat</keyword>
<dbReference type="InterPro" id="IPR022357">
    <property type="entry name" value="MIP_CS"/>
</dbReference>
<dbReference type="SUPFAM" id="SSF81338">
    <property type="entry name" value="Aquaporin-like"/>
    <property type="match status" value="1"/>
</dbReference>
<keyword evidence="7 10" id="KW-0472">Membrane</keyword>
<dbReference type="STRING" id="1095629.A0A0C9XPN7"/>
<evidence type="ECO:0000256" key="8">
    <source>
        <dbReference type="ARBA" id="ARBA00034651"/>
    </source>
</evidence>
<dbReference type="GO" id="GO:0005886">
    <property type="term" value="C:plasma membrane"/>
    <property type="evidence" value="ECO:0007669"/>
    <property type="project" value="TreeGrafter"/>
</dbReference>
<dbReference type="Pfam" id="PF00230">
    <property type="entry name" value="MIP"/>
    <property type="match status" value="1"/>
</dbReference>
<dbReference type="InterPro" id="IPR023271">
    <property type="entry name" value="Aquaporin-like"/>
</dbReference>
<dbReference type="PROSITE" id="PS00221">
    <property type="entry name" value="MIP"/>
    <property type="match status" value="1"/>
</dbReference>
<dbReference type="InterPro" id="IPR000425">
    <property type="entry name" value="MIP"/>
</dbReference>
<dbReference type="AlphaFoldDB" id="A0A0C9XPN7"/>
<dbReference type="PRINTS" id="PR00783">
    <property type="entry name" value="MINTRINSICP"/>
</dbReference>
<protein>
    <recommendedName>
        <fullName evidence="13">Aquaporin</fullName>
    </recommendedName>
</protein>
<evidence type="ECO:0000313" key="11">
    <source>
        <dbReference type="EMBL" id="KIK07086.1"/>
    </source>
</evidence>
<evidence type="ECO:0000256" key="10">
    <source>
        <dbReference type="SAM" id="Phobius"/>
    </source>
</evidence>
<dbReference type="PANTHER" id="PTHR43829">
    <property type="entry name" value="AQUAPORIN OR AQUAGLYCEROPORIN RELATED"/>
    <property type="match status" value="1"/>
</dbReference>
<feature type="transmembrane region" description="Helical" evidence="10">
    <location>
        <begin position="182"/>
        <end position="200"/>
    </location>
</feature>
<feature type="transmembrane region" description="Helical" evidence="10">
    <location>
        <begin position="235"/>
        <end position="259"/>
    </location>
</feature>
<dbReference type="PANTHER" id="PTHR43829:SF9">
    <property type="entry name" value="AQUAPORIN-9"/>
    <property type="match status" value="1"/>
</dbReference>
<proteinExistence type="inferred from homology"/>
<feature type="transmembrane region" description="Helical" evidence="10">
    <location>
        <begin position="139"/>
        <end position="161"/>
    </location>
</feature>
<evidence type="ECO:0000256" key="9">
    <source>
        <dbReference type="RuleBase" id="RU000477"/>
    </source>
</evidence>
<dbReference type="InterPro" id="IPR050363">
    <property type="entry name" value="MIP/Aquaporin"/>
</dbReference>
<dbReference type="EMBL" id="KN838549">
    <property type="protein sequence ID" value="KIK07086.1"/>
    <property type="molecule type" value="Genomic_DNA"/>
</dbReference>
<dbReference type="Gene3D" id="1.20.1080.10">
    <property type="entry name" value="Glycerol uptake facilitator protein"/>
    <property type="match status" value="1"/>
</dbReference>
<sequence>MMLTVSHHRGAIREVTAEFIGVALLVIFGAGAACQVVLSTNPGSFLSINFGWAIGIAMGAWVSGGISEGHINPAITIGMATYRRFPWRKVPGYIFAQVLGGFVGAALVYANYFHAIDIFEGGHRTQATASLFATFALPYMTQVSCFFSEFLATAVLFIMFLALNDKHKNKNNEHNDAPTNGLLPFALFILFIGLGASLGMETGYAVNPARDFGPRLFLAMAGYGKAVFNYRRQYWIWAPIIAPILGAQAGGLLYDIFLYDGDDSPIKWR</sequence>
<evidence type="ECO:0000256" key="6">
    <source>
        <dbReference type="ARBA" id="ARBA00022989"/>
    </source>
</evidence>
<keyword evidence="4 9" id="KW-0812">Transmembrane</keyword>
<gene>
    <name evidence="11" type="ORF">K443DRAFT_87926</name>
</gene>
<dbReference type="GO" id="GO:0015254">
    <property type="term" value="F:glycerol channel activity"/>
    <property type="evidence" value="ECO:0007669"/>
    <property type="project" value="TreeGrafter"/>
</dbReference>
<dbReference type="Proteomes" id="UP000054477">
    <property type="component" value="Unassembled WGS sequence"/>
</dbReference>
<evidence type="ECO:0000256" key="1">
    <source>
        <dbReference type="ARBA" id="ARBA00004141"/>
    </source>
</evidence>
<name>A0A0C9XPN7_9AGAR</name>
<dbReference type="PRINTS" id="PR02019">
    <property type="entry name" value="AQUAPORIN7"/>
</dbReference>
<evidence type="ECO:0000256" key="5">
    <source>
        <dbReference type="ARBA" id="ARBA00022737"/>
    </source>
</evidence>
<feature type="transmembrane region" description="Helical" evidence="10">
    <location>
        <begin position="50"/>
        <end position="71"/>
    </location>
</feature>
<evidence type="ECO:0000256" key="2">
    <source>
        <dbReference type="ARBA" id="ARBA00006175"/>
    </source>
</evidence>
<dbReference type="HOGENOM" id="CLU_020019_9_0_1"/>
<comment type="catalytic activity">
    <reaction evidence="8">
        <text>H2O(in) = H2O(out)</text>
        <dbReference type="Rhea" id="RHEA:29667"/>
        <dbReference type="ChEBI" id="CHEBI:15377"/>
    </reaction>
</comment>
<keyword evidence="3 9" id="KW-0813">Transport</keyword>
<evidence type="ECO:0008006" key="13">
    <source>
        <dbReference type="Google" id="ProtNLM"/>
    </source>
</evidence>
<accession>A0A0C9XPN7</accession>
<keyword evidence="6 10" id="KW-1133">Transmembrane helix</keyword>